<name>A0A8T0CE97_9GAMM</name>
<proteinExistence type="predicted"/>
<dbReference type="AlphaFoldDB" id="A0A8T0CE97"/>
<protein>
    <submittedName>
        <fullName evidence="1">Uncharacterized protein</fullName>
    </submittedName>
</protein>
<sequence>MVNEYRQEKESLELLSTETSEYQSQLEKCNRLFANVERFVGRNR</sequence>
<reference evidence="1 2" key="1">
    <citation type="journal article" date="2012" name="J. Bacteriol.">
        <title>Genome sequence of the cycloprodigiosin-producing bacterial strain Pseudoalteromonas rubra ATCC 29570(T).</title>
        <authorList>
            <person name="Xie B.B."/>
            <person name="Shu Y.L."/>
            <person name="Qin Q.L."/>
            <person name="Rong J.C."/>
            <person name="Zhang X.Y."/>
            <person name="Chen X.L."/>
            <person name="Zhou B.C."/>
            <person name="Zhang Y.Z."/>
        </authorList>
    </citation>
    <scope>NUCLEOTIDE SEQUENCE [LARGE SCALE GENOMIC DNA]</scope>
    <source>
        <strain evidence="1 2">DSM 6842</strain>
    </source>
</reference>
<dbReference type="EMBL" id="AHCD03000020">
    <property type="protein sequence ID" value="KAF7788860.1"/>
    <property type="molecule type" value="Genomic_DNA"/>
</dbReference>
<comment type="caution">
    <text evidence="1">The sequence shown here is derived from an EMBL/GenBank/DDBJ whole genome shotgun (WGS) entry which is preliminary data.</text>
</comment>
<organism evidence="1 2">
    <name type="scientific">Pseudoalteromonas rubra</name>
    <dbReference type="NCBI Taxonomy" id="43658"/>
    <lineage>
        <taxon>Bacteria</taxon>
        <taxon>Pseudomonadati</taxon>
        <taxon>Pseudomonadota</taxon>
        <taxon>Gammaproteobacteria</taxon>
        <taxon>Alteromonadales</taxon>
        <taxon>Pseudoalteromonadaceae</taxon>
        <taxon>Pseudoalteromonas</taxon>
    </lineage>
</organism>
<evidence type="ECO:0000313" key="1">
    <source>
        <dbReference type="EMBL" id="KAF7788860.1"/>
    </source>
</evidence>
<accession>A0A8T0CE97</accession>
<dbReference type="Proteomes" id="UP000016480">
    <property type="component" value="Unassembled WGS sequence"/>
</dbReference>
<evidence type="ECO:0000313" key="2">
    <source>
        <dbReference type="Proteomes" id="UP000016480"/>
    </source>
</evidence>
<gene>
    <name evidence="1" type="ORF">PRUB_a1948</name>
</gene>